<dbReference type="GO" id="GO:0005975">
    <property type="term" value="P:carbohydrate metabolic process"/>
    <property type="evidence" value="ECO:0007669"/>
    <property type="project" value="InterPro"/>
</dbReference>
<sequence length="734" mass="82553">MKEKINALLALLVWGAAFPLFAQLPVYLDDSMPVEERIEDALSRMTLEEKIAMCHAQSKFSTPGCPRLGIPEIWMSDGPHGVRMEFVWDDWTHAQWTNDSCTAYPALTCLAATFNPELSYRYGKALGEEARYRGKDIILGPGVNIYRTPLSGRNFEYMGEDPFLSSVMVVPYIRGVQENGVAACVKHFVLNNQEKYRNEINVVVSDRALNEIYLPAFKAAVMQGGVWAVMGSYNKYKGTYCSHNDTLINQILKGDWKFDGVMLTDWGSAHDTDEAARNGLDLEMGTWTNGLTWGLSSAYDQYYLARPFLEKIKRGELPESLLDEKIRRILRLCFRTNMNRARPFGRKLTDEHTAVARKVAEEGIVLLKNENEFFPIQPGRYKKIAVIGENAVKKLTEGGGSSELKARREVSPLQGLIEKYGKENIVYSMGYASGAPDYNRELPSGLDADSLVASAVEVAKGADVVLFFGGLNKNFRQDCEGDDRESMDLPYGQNELLDKILQVNPNVGVILISGNAVSMPWLDRVKGLMQSWYLGSEAGWATARVIGGEVSPSGRLPFSIPRRLEDNSAHYFGARSYPGDGKNVYYCDDILVGYRWHDTRHIDPLFPFGYGLSYTRFEYGKAHVDRSAYACCDTVQVEVEVANVGDMDGAETVQLYVSQQNPSLPRPVKELKGFQKLFLRKGEKKQLTLNVPVQDFAFYDDRQARWVVEPDRYKLQIATSSRDVRQTVEVVVNP</sequence>
<dbReference type="InterPro" id="IPR001764">
    <property type="entry name" value="Glyco_hydro_3_N"/>
</dbReference>
<dbReference type="InterPro" id="IPR036962">
    <property type="entry name" value="Glyco_hydro_3_N_sf"/>
</dbReference>
<evidence type="ECO:0000256" key="1">
    <source>
        <dbReference type="ARBA" id="ARBA00005336"/>
    </source>
</evidence>
<keyword evidence="2 4" id="KW-0378">Hydrolase</keyword>
<dbReference type="InterPro" id="IPR026891">
    <property type="entry name" value="Fn3-like"/>
</dbReference>
<evidence type="ECO:0000259" key="3">
    <source>
        <dbReference type="SMART" id="SM01217"/>
    </source>
</evidence>
<dbReference type="Gene3D" id="3.40.50.1700">
    <property type="entry name" value="Glycoside hydrolase family 3 C-terminal domain"/>
    <property type="match status" value="1"/>
</dbReference>
<proteinExistence type="inferred from homology"/>
<accession>A0A921MPM5</accession>
<dbReference type="PANTHER" id="PTHR42715:SF10">
    <property type="entry name" value="BETA-GLUCOSIDASE"/>
    <property type="match status" value="1"/>
</dbReference>
<dbReference type="InterPro" id="IPR050288">
    <property type="entry name" value="Cellulose_deg_GH3"/>
</dbReference>
<dbReference type="Gene3D" id="3.20.20.300">
    <property type="entry name" value="Glycoside hydrolase, family 3, N-terminal domain"/>
    <property type="match status" value="1"/>
</dbReference>
<dbReference type="InterPro" id="IPR036881">
    <property type="entry name" value="Glyco_hydro_3_C_sf"/>
</dbReference>
<dbReference type="InterPro" id="IPR017853">
    <property type="entry name" value="GH"/>
</dbReference>
<gene>
    <name evidence="4" type="ORF">K8U91_02100</name>
</gene>
<dbReference type="AlphaFoldDB" id="A0A921MPM5"/>
<reference evidence="4" key="2">
    <citation type="submission" date="2021-09" db="EMBL/GenBank/DDBJ databases">
        <authorList>
            <person name="Gilroy R."/>
        </authorList>
    </citation>
    <scope>NUCLEOTIDE SEQUENCE</scope>
    <source>
        <strain evidence="4">CHK121-7720</strain>
    </source>
</reference>
<dbReference type="InterPro" id="IPR002772">
    <property type="entry name" value="Glyco_hydro_3_C"/>
</dbReference>
<evidence type="ECO:0000313" key="4">
    <source>
        <dbReference type="EMBL" id="HJG88257.1"/>
    </source>
</evidence>
<dbReference type="GO" id="GO:0008422">
    <property type="term" value="F:beta-glucosidase activity"/>
    <property type="evidence" value="ECO:0007669"/>
    <property type="project" value="UniProtKB-ARBA"/>
</dbReference>
<feature type="domain" description="Fibronectin type III-like" evidence="3">
    <location>
        <begin position="651"/>
        <end position="721"/>
    </location>
</feature>
<dbReference type="SMART" id="SM01217">
    <property type="entry name" value="Fn3_like"/>
    <property type="match status" value="1"/>
</dbReference>
<dbReference type="SUPFAM" id="SSF52279">
    <property type="entry name" value="Beta-D-glucan exohydrolase, C-terminal domain"/>
    <property type="match status" value="1"/>
</dbReference>
<comment type="caution">
    <text evidence="4">The sequence shown here is derived from an EMBL/GenBank/DDBJ whole genome shotgun (WGS) entry which is preliminary data.</text>
</comment>
<dbReference type="Proteomes" id="UP000757103">
    <property type="component" value="Unassembled WGS sequence"/>
</dbReference>
<comment type="similarity">
    <text evidence="1">Belongs to the glycosyl hydrolase 3 family.</text>
</comment>
<dbReference type="FunFam" id="2.60.40.10:FF:000495">
    <property type="entry name" value="Periplasmic beta-glucosidase"/>
    <property type="match status" value="1"/>
</dbReference>
<dbReference type="Gene3D" id="2.60.40.10">
    <property type="entry name" value="Immunoglobulins"/>
    <property type="match status" value="1"/>
</dbReference>
<dbReference type="Pfam" id="PF00933">
    <property type="entry name" value="Glyco_hydro_3"/>
    <property type="match status" value="1"/>
</dbReference>
<protein>
    <submittedName>
        <fullName evidence="4">Glycoside hydrolase family 3 C-terminal domain-containing protein</fullName>
    </submittedName>
</protein>
<dbReference type="EMBL" id="DYUD01000010">
    <property type="protein sequence ID" value="HJG88257.1"/>
    <property type="molecule type" value="Genomic_DNA"/>
</dbReference>
<organism evidence="4 5">
    <name type="scientific">Barnesiella viscericola</name>
    <dbReference type="NCBI Taxonomy" id="397865"/>
    <lineage>
        <taxon>Bacteria</taxon>
        <taxon>Pseudomonadati</taxon>
        <taxon>Bacteroidota</taxon>
        <taxon>Bacteroidia</taxon>
        <taxon>Bacteroidales</taxon>
        <taxon>Barnesiellaceae</taxon>
        <taxon>Barnesiella</taxon>
    </lineage>
</organism>
<reference evidence="4" key="1">
    <citation type="journal article" date="2021" name="PeerJ">
        <title>Extensive microbial diversity within the chicken gut microbiome revealed by metagenomics and culture.</title>
        <authorList>
            <person name="Gilroy R."/>
            <person name="Ravi A."/>
            <person name="Getino M."/>
            <person name="Pursley I."/>
            <person name="Horton D.L."/>
            <person name="Alikhan N.F."/>
            <person name="Baker D."/>
            <person name="Gharbi K."/>
            <person name="Hall N."/>
            <person name="Watson M."/>
            <person name="Adriaenssens E.M."/>
            <person name="Foster-Nyarko E."/>
            <person name="Jarju S."/>
            <person name="Secka A."/>
            <person name="Antonio M."/>
            <person name="Oren A."/>
            <person name="Chaudhuri R.R."/>
            <person name="La Ragione R."/>
            <person name="Hildebrand F."/>
            <person name="Pallen M.J."/>
        </authorList>
    </citation>
    <scope>NUCLEOTIDE SEQUENCE</scope>
    <source>
        <strain evidence="4">CHK121-7720</strain>
    </source>
</reference>
<dbReference type="RefSeq" id="WP_273305327.1">
    <property type="nucleotide sequence ID" value="NZ_DYUD01000010.1"/>
</dbReference>
<evidence type="ECO:0000313" key="5">
    <source>
        <dbReference type="Proteomes" id="UP000757103"/>
    </source>
</evidence>
<name>A0A921MPM5_9BACT</name>
<dbReference type="Pfam" id="PF01915">
    <property type="entry name" value="Glyco_hydro_3_C"/>
    <property type="match status" value="1"/>
</dbReference>
<dbReference type="PANTHER" id="PTHR42715">
    <property type="entry name" value="BETA-GLUCOSIDASE"/>
    <property type="match status" value="1"/>
</dbReference>
<dbReference type="InterPro" id="IPR013783">
    <property type="entry name" value="Ig-like_fold"/>
</dbReference>
<dbReference type="PRINTS" id="PR00133">
    <property type="entry name" value="GLHYDRLASE3"/>
</dbReference>
<dbReference type="Pfam" id="PF14310">
    <property type="entry name" value="Fn3-like"/>
    <property type="match status" value="1"/>
</dbReference>
<dbReference type="SUPFAM" id="SSF51445">
    <property type="entry name" value="(Trans)glycosidases"/>
    <property type="match status" value="1"/>
</dbReference>
<evidence type="ECO:0000256" key="2">
    <source>
        <dbReference type="ARBA" id="ARBA00022801"/>
    </source>
</evidence>